<evidence type="ECO:0000313" key="3">
    <source>
        <dbReference type="EMBL" id="GKX28001.1"/>
    </source>
</evidence>
<dbReference type="EMBL" id="BRLB01000001">
    <property type="protein sequence ID" value="GKX28001.1"/>
    <property type="molecule type" value="Genomic_DNA"/>
</dbReference>
<evidence type="ECO:0000256" key="2">
    <source>
        <dbReference type="SAM" id="Phobius"/>
    </source>
</evidence>
<evidence type="ECO:0000313" key="4">
    <source>
        <dbReference type="Proteomes" id="UP001144256"/>
    </source>
</evidence>
<keyword evidence="2" id="KW-1133">Transmembrane helix</keyword>
<comment type="caution">
    <text evidence="3">The sequence shown here is derived from an EMBL/GenBank/DDBJ whole genome shotgun (WGS) entry which is preliminary data.</text>
</comment>
<keyword evidence="1" id="KW-0175">Coiled coil</keyword>
<gene>
    <name evidence="3" type="ORF">SH1V18_04810</name>
</gene>
<keyword evidence="2" id="KW-0812">Transmembrane</keyword>
<evidence type="ECO:0000256" key="1">
    <source>
        <dbReference type="SAM" id="Coils"/>
    </source>
</evidence>
<keyword evidence="4" id="KW-1185">Reference proteome</keyword>
<protein>
    <submittedName>
        <fullName evidence="3">Uncharacterized protein</fullName>
    </submittedName>
</protein>
<feature type="transmembrane region" description="Helical" evidence="2">
    <location>
        <begin position="169"/>
        <end position="190"/>
    </location>
</feature>
<organism evidence="3 4">
    <name type="scientific">Vallitalea longa</name>
    <dbReference type="NCBI Taxonomy" id="2936439"/>
    <lineage>
        <taxon>Bacteria</taxon>
        <taxon>Bacillati</taxon>
        <taxon>Bacillota</taxon>
        <taxon>Clostridia</taxon>
        <taxon>Lachnospirales</taxon>
        <taxon>Vallitaleaceae</taxon>
        <taxon>Vallitalea</taxon>
    </lineage>
</organism>
<reference evidence="3" key="1">
    <citation type="submission" date="2022-06" db="EMBL/GenBank/DDBJ databases">
        <title>Vallitalea longa sp. nov., an anaerobic bacterium isolated from marine sediment.</title>
        <authorList>
            <person name="Hirano S."/>
            <person name="Terahara T."/>
            <person name="Mori K."/>
            <person name="Hamada M."/>
            <person name="Matsumoto R."/>
            <person name="Kobayashi T."/>
        </authorList>
    </citation>
    <scope>NUCLEOTIDE SEQUENCE</scope>
    <source>
        <strain evidence="3">SH18-1</strain>
    </source>
</reference>
<name>A0A9W5Y8U4_9FIRM</name>
<dbReference type="RefSeq" id="WP_281811862.1">
    <property type="nucleotide sequence ID" value="NZ_BRLB01000001.1"/>
</dbReference>
<feature type="coiled-coil region" evidence="1">
    <location>
        <begin position="115"/>
        <end position="142"/>
    </location>
</feature>
<dbReference type="AlphaFoldDB" id="A0A9W5Y8U4"/>
<dbReference type="Proteomes" id="UP001144256">
    <property type="component" value="Unassembled WGS sequence"/>
</dbReference>
<proteinExistence type="predicted"/>
<accession>A0A9W5Y8U4</accession>
<keyword evidence="2" id="KW-0472">Membrane</keyword>
<feature type="transmembrane region" description="Helical" evidence="2">
    <location>
        <begin position="196"/>
        <end position="217"/>
    </location>
</feature>
<sequence length="382" mass="45358">MGFISKLKDILKKQVVEDIHEKNYLGVNIEDIYDNVENTYELCNRLRNSSNDKKHIIKEYESITNMYSNVQKIEKLNKNQLAEFENFATNYHKIKKDKVDYVDRIKGAGQQFDYLGEYDENIDDVIDNIKNVEERQRDVKTDITYLEGEKGDIAFNRERLMKAQKYVKIFMIAILTIFAFSALTLSILYTYNDIDIFIPSIIMIVVIAFFGSWIFIFRRYVTHELKKNNLLANRAVELINKIKLKYVNNQQFLTYEYNKYKVKSSEMLEDRWSKYKQNKKDKTNIHKLSSNIIMMEDDIERILKKSNIEGINYVLENIDLYSTKEKRLDFMRLAKENQETLKNTIDEYSKEIDVITKILIDVRENDSTNEKIITKMINDVLG</sequence>